<evidence type="ECO:0000313" key="3">
    <source>
        <dbReference type="EMBL" id="MDL2343342.1"/>
    </source>
</evidence>
<sequence length="249" mass="25913">MKWLTAVLVAVAAVLGGLLLYRDVSPAPAGGTALDTPVALPALRLVNERGQATPLNASADGRMRLVFYGFVRCPDVCPATLASLTRVYADLPAQQRERVQVQFITVDPEHDRPEVVRDYLGRFNPAFSGLTGEAGTIDEAARVMFVANVKPPPQPAQAEDHSEDHSAHLGGGDEAPAAGDRTGDRVTGDGAANAQAAGAGAAEAARIHGDQVSVVDPAGRFVRVYANGEVIDGTLAADLPGLIRLYGGS</sequence>
<dbReference type="CDD" id="cd02968">
    <property type="entry name" value="SCO"/>
    <property type="match status" value="1"/>
</dbReference>
<comment type="similarity">
    <text evidence="1">Belongs to the SCO1/2 family.</text>
</comment>
<gene>
    <name evidence="3" type="ORF">QOL99_04160</name>
</gene>
<proteinExistence type="inferred from homology"/>
<name>A0ABT7JE60_9DEIO</name>
<dbReference type="InterPro" id="IPR036249">
    <property type="entry name" value="Thioredoxin-like_sf"/>
</dbReference>
<protein>
    <submittedName>
        <fullName evidence="3">SCO family protein</fullName>
    </submittedName>
</protein>
<dbReference type="Gene3D" id="3.40.30.10">
    <property type="entry name" value="Glutaredoxin"/>
    <property type="match status" value="1"/>
</dbReference>
<organism evidence="3 4">
    <name type="scientific">Deinococcus rhizophilus</name>
    <dbReference type="NCBI Taxonomy" id="3049544"/>
    <lineage>
        <taxon>Bacteria</taxon>
        <taxon>Thermotogati</taxon>
        <taxon>Deinococcota</taxon>
        <taxon>Deinococci</taxon>
        <taxon>Deinococcales</taxon>
        <taxon>Deinococcaceae</taxon>
        <taxon>Deinococcus</taxon>
    </lineage>
</organism>
<evidence type="ECO:0000256" key="1">
    <source>
        <dbReference type="ARBA" id="ARBA00010996"/>
    </source>
</evidence>
<evidence type="ECO:0000256" key="2">
    <source>
        <dbReference type="SAM" id="MobiDB-lite"/>
    </source>
</evidence>
<comment type="caution">
    <text evidence="3">The sequence shown here is derived from an EMBL/GenBank/DDBJ whole genome shotgun (WGS) entry which is preliminary data.</text>
</comment>
<evidence type="ECO:0000313" key="4">
    <source>
        <dbReference type="Proteomes" id="UP001302059"/>
    </source>
</evidence>
<feature type="compositionally biased region" description="Basic and acidic residues" evidence="2">
    <location>
        <begin position="158"/>
        <end position="167"/>
    </location>
</feature>
<dbReference type="RefSeq" id="WP_285521664.1">
    <property type="nucleotide sequence ID" value="NZ_JASNGB010000019.1"/>
</dbReference>
<reference evidence="3 4" key="1">
    <citation type="submission" date="2023-05" db="EMBL/GenBank/DDBJ databases">
        <authorList>
            <person name="Gao F."/>
        </authorList>
    </citation>
    <scope>NUCLEOTIDE SEQUENCE [LARGE SCALE GENOMIC DNA]</scope>
    <source>
        <strain evidence="3 4">MIMF12</strain>
    </source>
</reference>
<feature type="region of interest" description="Disordered" evidence="2">
    <location>
        <begin position="150"/>
        <end position="194"/>
    </location>
</feature>
<accession>A0ABT7JE60</accession>
<dbReference type="SUPFAM" id="SSF52833">
    <property type="entry name" value="Thioredoxin-like"/>
    <property type="match status" value="1"/>
</dbReference>
<dbReference type="PANTHER" id="PTHR12151:SF25">
    <property type="entry name" value="LINALOOL DEHYDRATASE_ISOMERASE DOMAIN-CONTAINING PROTEIN"/>
    <property type="match status" value="1"/>
</dbReference>
<keyword evidence="4" id="KW-1185">Reference proteome</keyword>
<dbReference type="Pfam" id="PF02630">
    <property type="entry name" value="SCO1-SenC"/>
    <property type="match status" value="1"/>
</dbReference>
<dbReference type="EMBL" id="JASNGB010000019">
    <property type="protein sequence ID" value="MDL2343342.1"/>
    <property type="molecule type" value="Genomic_DNA"/>
</dbReference>
<dbReference type="PANTHER" id="PTHR12151">
    <property type="entry name" value="ELECTRON TRANSPORT PROTIN SCO1/SENC FAMILY MEMBER"/>
    <property type="match status" value="1"/>
</dbReference>
<dbReference type="InterPro" id="IPR003782">
    <property type="entry name" value="SCO1/SenC"/>
</dbReference>
<dbReference type="Proteomes" id="UP001302059">
    <property type="component" value="Unassembled WGS sequence"/>
</dbReference>